<organism evidence="16 17">
    <name type="scientific">Paramagnetospirillum magneticum (strain ATCC 700264 / AMB-1)</name>
    <name type="common">Magnetospirillum magneticum</name>
    <dbReference type="NCBI Taxonomy" id="342108"/>
    <lineage>
        <taxon>Bacteria</taxon>
        <taxon>Pseudomonadati</taxon>
        <taxon>Pseudomonadota</taxon>
        <taxon>Alphaproteobacteria</taxon>
        <taxon>Rhodospirillales</taxon>
        <taxon>Magnetospirillaceae</taxon>
        <taxon>Paramagnetospirillum</taxon>
    </lineage>
</organism>
<proteinExistence type="predicted"/>
<evidence type="ECO:0000259" key="14">
    <source>
        <dbReference type="PROSITE" id="PS50109"/>
    </source>
</evidence>
<dbReference type="SUPFAM" id="SSF47384">
    <property type="entry name" value="Homodimeric domain of signal transducing histidine kinase"/>
    <property type="match status" value="1"/>
</dbReference>
<evidence type="ECO:0000313" key="16">
    <source>
        <dbReference type="EMBL" id="BAE52368.1"/>
    </source>
</evidence>
<evidence type="ECO:0000256" key="4">
    <source>
        <dbReference type="ARBA" id="ARBA00022475"/>
    </source>
</evidence>
<dbReference type="Proteomes" id="UP000007058">
    <property type="component" value="Chromosome"/>
</dbReference>
<dbReference type="Gene3D" id="3.30.450.20">
    <property type="entry name" value="PAS domain"/>
    <property type="match status" value="3"/>
</dbReference>
<evidence type="ECO:0000256" key="11">
    <source>
        <dbReference type="ARBA" id="ARBA00022989"/>
    </source>
</evidence>
<dbReference type="PROSITE" id="PS50112">
    <property type="entry name" value="PAS"/>
    <property type="match status" value="1"/>
</dbReference>
<dbReference type="CDD" id="cd12915">
    <property type="entry name" value="PDC2_DGC_like"/>
    <property type="match status" value="1"/>
</dbReference>
<dbReference type="InterPro" id="IPR013656">
    <property type="entry name" value="PAS_4"/>
</dbReference>
<keyword evidence="11" id="KW-1133">Transmembrane helix</keyword>
<dbReference type="InterPro" id="IPR003661">
    <property type="entry name" value="HisK_dim/P_dom"/>
</dbReference>
<dbReference type="SUPFAM" id="SSF55785">
    <property type="entry name" value="PYP-like sensor domain (PAS domain)"/>
    <property type="match status" value="1"/>
</dbReference>
<feature type="domain" description="PAS" evidence="15">
    <location>
        <begin position="322"/>
        <end position="392"/>
    </location>
</feature>
<evidence type="ECO:0000256" key="8">
    <source>
        <dbReference type="ARBA" id="ARBA00022741"/>
    </source>
</evidence>
<dbReference type="GO" id="GO:0000155">
    <property type="term" value="F:phosphorelay sensor kinase activity"/>
    <property type="evidence" value="ECO:0007669"/>
    <property type="project" value="InterPro"/>
</dbReference>
<evidence type="ECO:0000256" key="10">
    <source>
        <dbReference type="ARBA" id="ARBA00022840"/>
    </source>
</evidence>
<evidence type="ECO:0000256" key="6">
    <source>
        <dbReference type="ARBA" id="ARBA00022679"/>
    </source>
</evidence>
<dbReference type="EMBL" id="AP007255">
    <property type="protein sequence ID" value="BAE52368.1"/>
    <property type="molecule type" value="Genomic_DNA"/>
</dbReference>
<dbReference type="InterPro" id="IPR035965">
    <property type="entry name" value="PAS-like_dom_sf"/>
</dbReference>
<dbReference type="EC" id="2.7.13.3" evidence="3"/>
<dbReference type="KEGG" id="mag:amb3564"/>
<accession>Q2W1A7</accession>
<dbReference type="InterPro" id="IPR033479">
    <property type="entry name" value="dCache_1"/>
</dbReference>
<evidence type="ECO:0000259" key="15">
    <source>
        <dbReference type="PROSITE" id="PS50112"/>
    </source>
</evidence>
<dbReference type="PANTHER" id="PTHR43304">
    <property type="entry name" value="PHYTOCHROME-LIKE PROTEIN CPH1"/>
    <property type="match status" value="1"/>
</dbReference>
<dbReference type="CDD" id="cd12914">
    <property type="entry name" value="PDC1_DGC_like"/>
    <property type="match status" value="1"/>
</dbReference>
<keyword evidence="12" id="KW-0902">Two-component regulatory system</keyword>
<gene>
    <name evidence="16" type="ordered locus">amb3564</name>
</gene>
<evidence type="ECO:0000256" key="3">
    <source>
        <dbReference type="ARBA" id="ARBA00012438"/>
    </source>
</evidence>
<dbReference type="InterPro" id="IPR029151">
    <property type="entry name" value="Sensor-like_sf"/>
</dbReference>
<dbReference type="InterPro" id="IPR005467">
    <property type="entry name" value="His_kinase_dom"/>
</dbReference>
<keyword evidence="17" id="KW-1185">Reference proteome</keyword>
<dbReference type="PRINTS" id="PR00344">
    <property type="entry name" value="BCTRLSENSOR"/>
</dbReference>
<keyword evidence="4" id="KW-1003">Cell membrane</keyword>
<dbReference type="STRING" id="342108.amb3564"/>
<evidence type="ECO:0000256" key="5">
    <source>
        <dbReference type="ARBA" id="ARBA00022553"/>
    </source>
</evidence>
<dbReference type="Gene3D" id="1.10.287.130">
    <property type="match status" value="1"/>
</dbReference>
<evidence type="ECO:0000256" key="1">
    <source>
        <dbReference type="ARBA" id="ARBA00000085"/>
    </source>
</evidence>
<dbReference type="OrthoDB" id="9795133at2"/>
<dbReference type="CDD" id="cd00082">
    <property type="entry name" value="HisKA"/>
    <property type="match status" value="1"/>
</dbReference>
<evidence type="ECO:0000256" key="12">
    <source>
        <dbReference type="ARBA" id="ARBA00023012"/>
    </source>
</evidence>
<dbReference type="InterPro" id="IPR052162">
    <property type="entry name" value="Sensor_kinase/Photoreceptor"/>
</dbReference>
<evidence type="ECO:0000256" key="13">
    <source>
        <dbReference type="ARBA" id="ARBA00023136"/>
    </source>
</evidence>
<dbReference type="NCBIfam" id="TIGR00229">
    <property type="entry name" value="sensory_box"/>
    <property type="match status" value="1"/>
</dbReference>
<dbReference type="SMART" id="SM00388">
    <property type="entry name" value="HisKA"/>
    <property type="match status" value="1"/>
</dbReference>
<keyword evidence="6" id="KW-0808">Transferase</keyword>
<dbReference type="Pfam" id="PF02518">
    <property type="entry name" value="HATPase_c"/>
    <property type="match status" value="1"/>
</dbReference>
<dbReference type="InterPro" id="IPR004358">
    <property type="entry name" value="Sig_transdc_His_kin-like_C"/>
</dbReference>
<dbReference type="Pfam" id="PF08448">
    <property type="entry name" value="PAS_4"/>
    <property type="match status" value="1"/>
</dbReference>
<dbReference type="FunFam" id="3.30.565.10:FF:000006">
    <property type="entry name" value="Sensor histidine kinase WalK"/>
    <property type="match status" value="1"/>
</dbReference>
<dbReference type="SUPFAM" id="SSF55874">
    <property type="entry name" value="ATPase domain of HSP90 chaperone/DNA topoisomerase II/histidine kinase"/>
    <property type="match status" value="1"/>
</dbReference>
<reference evidence="16 17" key="1">
    <citation type="journal article" date="2005" name="DNA Res.">
        <title>Complete genome sequence of the facultative anaerobic magnetotactic bacterium Magnetospirillum sp. strain AMB-1.</title>
        <authorList>
            <person name="Matsunaga T."/>
            <person name="Okamura Y."/>
            <person name="Fukuda Y."/>
            <person name="Wahyudi A.T."/>
            <person name="Murase Y."/>
            <person name="Takeyama H."/>
        </authorList>
    </citation>
    <scope>NUCLEOTIDE SEQUENCE [LARGE SCALE GENOMIC DNA]</scope>
    <source>
        <strain evidence="17">ATCC 700264 / AMB-1</strain>
    </source>
</reference>
<comment type="catalytic activity">
    <reaction evidence="1">
        <text>ATP + protein L-histidine = ADP + protein N-phospho-L-histidine.</text>
        <dbReference type="EC" id="2.7.13.3"/>
    </reaction>
</comment>
<name>Q2W1A7_PARM1</name>
<comment type="subcellular location">
    <subcellularLocation>
        <location evidence="2">Cell membrane</location>
        <topology evidence="2">Multi-pass membrane protein</topology>
    </subcellularLocation>
</comment>
<dbReference type="SUPFAM" id="SSF103190">
    <property type="entry name" value="Sensory domain-like"/>
    <property type="match status" value="1"/>
</dbReference>
<evidence type="ECO:0000256" key="2">
    <source>
        <dbReference type="ARBA" id="ARBA00004651"/>
    </source>
</evidence>
<dbReference type="SMART" id="SM00387">
    <property type="entry name" value="HATPase_c"/>
    <property type="match status" value="1"/>
</dbReference>
<dbReference type="AlphaFoldDB" id="Q2W1A7"/>
<dbReference type="SMART" id="SM00091">
    <property type="entry name" value="PAS"/>
    <property type="match status" value="1"/>
</dbReference>
<keyword evidence="10" id="KW-0067">ATP-binding</keyword>
<dbReference type="PROSITE" id="PS50109">
    <property type="entry name" value="HIS_KIN"/>
    <property type="match status" value="1"/>
</dbReference>
<protein>
    <recommendedName>
        <fullName evidence="3">histidine kinase</fullName>
        <ecNumber evidence="3">2.7.13.3</ecNumber>
    </recommendedName>
</protein>
<feature type="domain" description="Histidine kinase" evidence="14">
    <location>
        <begin position="465"/>
        <end position="680"/>
    </location>
</feature>
<dbReference type="Gene3D" id="3.30.565.10">
    <property type="entry name" value="Histidine kinase-like ATPase, C-terminal domain"/>
    <property type="match status" value="1"/>
</dbReference>
<keyword evidence="7" id="KW-0812">Transmembrane</keyword>
<dbReference type="Pfam" id="PF00512">
    <property type="entry name" value="HisKA"/>
    <property type="match status" value="1"/>
</dbReference>
<keyword evidence="5" id="KW-0597">Phosphoprotein</keyword>
<dbReference type="InterPro" id="IPR000014">
    <property type="entry name" value="PAS"/>
</dbReference>
<evidence type="ECO:0000256" key="9">
    <source>
        <dbReference type="ARBA" id="ARBA00022777"/>
    </source>
</evidence>
<dbReference type="Pfam" id="PF02743">
    <property type="entry name" value="dCache_1"/>
    <property type="match status" value="1"/>
</dbReference>
<dbReference type="GO" id="GO:0005524">
    <property type="term" value="F:ATP binding"/>
    <property type="evidence" value="ECO:0007669"/>
    <property type="project" value="UniProtKB-KW"/>
</dbReference>
<dbReference type="InterPro" id="IPR003594">
    <property type="entry name" value="HATPase_dom"/>
</dbReference>
<dbReference type="InterPro" id="IPR036097">
    <property type="entry name" value="HisK_dim/P_sf"/>
</dbReference>
<sequence>MPSGHKSSPLAGLRPRGIWGLSVSLTLLLIILTGIQLQTGYRRTIQTASANLADTARVTEEQVRGSLRVVRLMLRAIAEAPRDDTNALRRFMATRTRIVPEIRQAFIVNADGIVTIATLPQVEGRDTSERSFFRNARELPPARDLFVSEPLPIGQNNSLVIMVSMPLSGPDGQFDGIVAVSLELGYFQTLLQSVHSGEEGAGALLVTPEGDIIDRDPEPELYVGKNIAKGGAFSMHRKAGGTANTFVHVTATDGKEKVSAVRSLSEPALPPLVVIVGRPLDGVLAPWRAEALTMAAVVGTLVIAILGLTALLNRHLVALRASEERYRGLIETQNDLVVRLTPDDRLVFVNEAFARSHGLDAAQAVGRSWRTFVHEEDQPATAQALATALSPPAFRATVECRMTMTCGLRWVSWEGAAIRDMSGNIVEIQAAGRDITEWVEHRDRQAELLRNLDKSNRELEQFAYVASHDLREPLRMISSYLGLLGRRYTALLDEDGRQFMEFARDGAKRMDQMVLDLLEFSRVGRLRDGLGTVSLGEAASIAILNLALPIKESGGTVTVAPDLPEITGARGEMIRLMQNLIGNAVKYRQPGRPLTVTVSAERNHDGWTLTVADNGIGIPPDGFERIFDIFQRLHSRADYEGTGIGLAVCRKIVEHHGGRIWVESVPGEGSRFRFTLPGGQA</sequence>
<dbReference type="GO" id="GO:0005886">
    <property type="term" value="C:plasma membrane"/>
    <property type="evidence" value="ECO:0007669"/>
    <property type="project" value="UniProtKB-SubCell"/>
</dbReference>
<dbReference type="HOGENOM" id="CLU_000445_114_21_5"/>
<keyword evidence="9 16" id="KW-0418">Kinase</keyword>
<evidence type="ECO:0000313" key="17">
    <source>
        <dbReference type="Proteomes" id="UP000007058"/>
    </source>
</evidence>
<dbReference type="PANTHER" id="PTHR43304:SF1">
    <property type="entry name" value="PAC DOMAIN-CONTAINING PROTEIN"/>
    <property type="match status" value="1"/>
</dbReference>
<dbReference type="CDD" id="cd00130">
    <property type="entry name" value="PAS"/>
    <property type="match status" value="1"/>
</dbReference>
<evidence type="ECO:0000256" key="7">
    <source>
        <dbReference type="ARBA" id="ARBA00022692"/>
    </source>
</evidence>
<keyword evidence="13" id="KW-0472">Membrane</keyword>
<dbReference type="InterPro" id="IPR036890">
    <property type="entry name" value="HATPase_C_sf"/>
</dbReference>
<keyword evidence="8" id="KW-0547">Nucleotide-binding</keyword>